<keyword evidence="11" id="KW-1185">Reference proteome</keyword>
<keyword evidence="5" id="KW-0966">Cell projection</keyword>
<evidence type="ECO:0000256" key="3">
    <source>
        <dbReference type="ARBA" id="ARBA00023054"/>
    </source>
</evidence>
<accession>A0A151NYP8</accession>
<comment type="subcellular location">
    <subcellularLocation>
        <location evidence="1">Cell projection</location>
        <location evidence="1">Cilium</location>
        <location evidence="1">Flagellum</location>
    </subcellularLocation>
</comment>
<comment type="similarity">
    <text evidence="6">Belongs to the CFAP45 family.</text>
</comment>
<evidence type="ECO:0000256" key="4">
    <source>
        <dbReference type="ARBA" id="ARBA00023069"/>
    </source>
</evidence>
<dbReference type="EMBL" id="AKHW03001603">
    <property type="protein sequence ID" value="KYO41780.1"/>
    <property type="molecule type" value="Genomic_DNA"/>
</dbReference>
<protein>
    <recommendedName>
        <fullName evidence="7">Cilia- and flagella-associated protein 45</fullName>
    </recommendedName>
</protein>
<dbReference type="PANTHER" id="PTHR15504:SF0">
    <property type="entry name" value="CILIA- AND FLAGELLA-ASSOCIATED PROTEIN 45"/>
    <property type="match status" value="1"/>
</dbReference>
<sequence>MPVLKPKMKNLQQPRPAYLATMPHGAHDLSPPVDQPYKPKTTLIVTTDYVRELVKQELIRGRRQIEKQIEDNEKERAIQAEMQDLEAQQIRDHLQQLHLEELWDLEKKRLKEREAHAEDFRINEQMLLYKEKKLEQERLADQRVLDYQKEKMAREADFEAQQEKARHEKELETAHLRALQERAQDLQAEKDAVRAKRHQEAKEREWRQREKEAVLKKLKTQAELQQSRLVQMARKDHEQMIQTKRDRSYYDRVLREQREQAQKEQKQQEERAAKRMAHGKAVRRQMKERQEQLVQERAVCFEDGKRLQKEMQRHADRIAQLKRTRMEELRATGLPERYCVGVEYKALKPGPKH</sequence>
<keyword evidence="4" id="KW-0969">Cilium</keyword>
<dbReference type="PANTHER" id="PTHR15504">
    <property type="entry name" value="NASOPHARYNGEAL EPITHELIUM SPECIFIC PROTEIN 1"/>
    <property type="match status" value="1"/>
</dbReference>
<proteinExistence type="inferred from homology"/>
<dbReference type="InterPro" id="IPR033253">
    <property type="entry name" value="CFAP45"/>
</dbReference>
<dbReference type="eggNOG" id="ENOG502QPRZ">
    <property type="taxonomic scope" value="Eukaryota"/>
</dbReference>
<dbReference type="Proteomes" id="UP000050525">
    <property type="component" value="Unassembled WGS sequence"/>
</dbReference>
<dbReference type="Pfam" id="PF13868">
    <property type="entry name" value="TPH"/>
    <property type="match status" value="1"/>
</dbReference>
<feature type="coiled-coil region" evidence="8">
    <location>
        <begin position="169"/>
        <end position="271"/>
    </location>
</feature>
<evidence type="ECO:0000256" key="1">
    <source>
        <dbReference type="ARBA" id="ARBA00004230"/>
    </source>
</evidence>
<evidence type="ECO:0000256" key="2">
    <source>
        <dbReference type="ARBA" id="ARBA00022846"/>
    </source>
</evidence>
<evidence type="ECO:0000256" key="6">
    <source>
        <dbReference type="ARBA" id="ARBA00034116"/>
    </source>
</evidence>
<dbReference type="AlphaFoldDB" id="A0A151NYP8"/>
<name>A0A151NYP8_ALLMI</name>
<evidence type="ECO:0000256" key="8">
    <source>
        <dbReference type="SAM" id="Coils"/>
    </source>
</evidence>
<dbReference type="InterPro" id="IPR043597">
    <property type="entry name" value="TPH_dom"/>
</dbReference>
<evidence type="ECO:0000259" key="9">
    <source>
        <dbReference type="Pfam" id="PF13868"/>
    </source>
</evidence>
<keyword evidence="3 8" id="KW-0175">Coiled coil</keyword>
<evidence type="ECO:0000313" key="10">
    <source>
        <dbReference type="EMBL" id="KYO41780.1"/>
    </source>
</evidence>
<evidence type="ECO:0000256" key="5">
    <source>
        <dbReference type="ARBA" id="ARBA00023273"/>
    </source>
</evidence>
<dbReference type="GO" id="GO:0031514">
    <property type="term" value="C:motile cilium"/>
    <property type="evidence" value="ECO:0007669"/>
    <property type="project" value="UniProtKB-SubCell"/>
</dbReference>
<reference evidence="10 11" key="1">
    <citation type="journal article" date="2012" name="Genome Biol.">
        <title>Sequencing three crocodilian genomes to illuminate the evolution of archosaurs and amniotes.</title>
        <authorList>
            <person name="St John J.A."/>
            <person name="Braun E.L."/>
            <person name="Isberg S.R."/>
            <person name="Miles L.G."/>
            <person name="Chong A.Y."/>
            <person name="Gongora J."/>
            <person name="Dalzell P."/>
            <person name="Moran C."/>
            <person name="Bed'hom B."/>
            <person name="Abzhanov A."/>
            <person name="Burgess S.C."/>
            <person name="Cooksey A.M."/>
            <person name="Castoe T.A."/>
            <person name="Crawford N.G."/>
            <person name="Densmore L.D."/>
            <person name="Drew J.C."/>
            <person name="Edwards S.V."/>
            <person name="Faircloth B.C."/>
            <person name="Fujita M.K."/>
            <person name="Greenwold M.J."/>
            <person name="Hoffmann F.G."/>
            <person name="Howard J.M."/>
            <person name="Iguchi T."/>
            <person name="Janes D.E."/>
            <person name="Khan S.Y."/>
            <person name="Kohno S."/>
            <person name="de Koning A.J."/>
            <person name="Lance S.L."/>
            <person name="McCarthy F.M."/>
            <person name="McCormack J.E."/>
            <person name="Merchant M.E."/>
            <person name="Peterson D.G."/>
            <person name="Pollock D.D."/>
            <person name="Pourmand N."/>
            <person name="Raney B.J."/>
            <person name="Roessler K.A."/>
            <person name="Sanford J.R."/>
            <person name="Sawyer R.H."/>
            <person name="Schmidt C.J."/>
            <person name="Triplett E.W."/>
            <person name="Tuberville T.D."/>
            <person name="Venegas-Anaya M."/>
            <person name="Howard J.T."/>
            <person name="Jarvis E.D."/>
            <person name="Guillette L.J.Jr."/>
            <person name="Glenn T.C."/>
            <person name="Green R.E."/>
            <person name="Ray D.A."/>
        </authorList>
    </citation>
    <scope>NUCLEOTIDE SEQUENCE [LARGE SCALE GENOMIC DNA]</scope>
    <source>
        <strain evidence="10">KSC_2009_1</strain>
    </source>
</reference>
<comment type="caution">
    <text evidence="10">The sequence shown here is derived from an EMBL/GenBank/DDBJ whole genome shotgun (WGS) entry which is preliminary data.</text>
</comment>
<organism evidence="10 11">
    <name type="scientific">Alligator mississippiensis</name>
    <name type="common">American alligator</name>
    <dbReference type="NCBI Taxonomy" id="8496"/>
    <lineage>
        <taxon>Eukaryota</taxon>
        <taxon>Metazoa</taxon>
        <taxon>Chordata</taxon>
        <taxon>Craniata</taxon>
        <taxon>Vertebrata</taxon>
        <taxon>Euteleostomi</taxon>
        <taxon>Archelosauria</taxon>
        <taxon>Archosauria</taxon>
        <taxon>Crocodylia</taxon>
        <taxon>Alligatoridae</taxon>
        <taxon>Alligatorinae</taxon>
        <taxon>Alligator</taxon>
    </lineage>
</organism>
<feature type="domain" description="Trichohyalin-plectin-homology" evidence="9">
    <location>
        <begin position="54"/>
        <end position="336"/>
    </location>
</feature>
<keyword evidence="2" id="KW-0282">Flagellum</keyword>
<evidence type="ECO:0000313" key="11">
    <source>
        <dbReference type="Proteomes" id="UP000050525"/>
    </source>
</evidence>
<gene>
    <name evidence="10" type="ORF">Y1Q_0004477</name>
</gene>
<evidence type="ECO:0000256" key="7">
    <source>
        <dbReference type="ARBA" id="ARBA00034142"/>
    </source>
</evidence>